<keyword evidence="7 9" id="KW-1133">Transmembrane helix</keyword>
<name>A0A5Q4BCA8_9PEZI</name>
<dbReference type="AlphaFoldDB" id="A0A5Q4BCA8"/>
<keyword evidence="8 9" id="KW-0472">Membrane</keyword>
<keyword evidence="5" id="KW-0571">Peptide transport</keyword>
<dbReference type="Proteomes" id="UP000326340">
    <property type="component" value="Unassembled WGS sequence"/>
</dbReference>
<dbReference type="GO" id="GO:0035673">
    <property type="term" value="F:oligopeptide transmembrane transporter activity"/>
    <property type="evidence" value="ECO:0007669"/>
    <property type="project" value="InterPro"/>
</dbReference>
<protein>
    <submittedName>
        <fullName evidence="10">Glutathione transporter 1</fullName>
    </submittedName>
</protein>
<evidence type="ECO:0000256" key="9">
    <source>
        <dbReference type="SAM" id="Phobius"/>
    </source>
</evidence>
<evidence type="ECO:0000256" key="6">
    <source>
        <dbReference type="ARBA" id="ARBA00022927"/>
    </source>
</evidence>
<keyword evidence="11" id="KW-1185">Reference proteome</keyword>
<dbReference type="OrthoDB" id="9986677at2759"/>
<proteinExistence type="inferred from homology"/>
<evidence type="ECO:0000256" key="8">
    <source>
        <dbReference type="ARBA" id="ARBA00023136"/>
    </source>
</evidence>
<keyword evidence="3" id="KW-0813">Transport</keyword>
<comment type="caution">
    <text evidence="10">The sequence shown here is derived from an EMBL/GenBank/DDBJ whole genome shotgun (WGS) entry which is preliminary data.</text>
</comment>
<dbReference type="InterPro" id="IPR004648">
    <property type="entry name" value="Oligpept_transpt"/>
</dbReference>
<evidence type="ECO:0000313" key="11">
    <source>
        <dbReference type="Proteomes" id="UP000326340"/>
    </source>
</evidence>
<evidence type="ECO:0000313" key="10">
    <source>
        <dbReference type="EMBL" id="TQN64456.1"/>
    </source>
</evidence>
<keyword evidence="6" id="KW-0653">Protein transport</keyword>
<dbReference type="PANTHER" id="PTHR22601">
    <property type="entry name" value="ISP4 LIKE PROTEIN"/>
    <property type="match status" value="1"/>
</dbReference>
<comment type="similarity">
    <text evidence="2">Belongs to the oligopeptide OPT transporter family.</text>
</comment>
<comment type="subcellular location">
    <subcellularLocation>
        <location evidence="1">Membrane</location>
        <topology evidence="1">Multi-pass membrane protein</topology>
    </subcellularLocation>
</comment>
<dbReference type="InterPro" id="IPR004813">
    <property type="entry name" value="OPT"/>
</dbReference>
<evidence type="ECO:0000256" key="5">
    <source>
        <dbReference type="ARBA" id="ARBA00022856"/>
    </source>
</evidence>
<feature type="transmembrane region" description="Helical" evidence="9">
    <location>
        <begin position="118"/>
        <end position="137"/>
    </location>
</feature>
<accession>A0A5Q4BCA8</accession>
<gene>
    <name evidence="10" type="primary">Pgt1-4</name>
    <name evidence="10" type="ORF">CSHISOI_10963</name>
</gene>
<keyword evidence="4 9" id="KW-0812">Transmembrane</keyword>
<dbReference type="GO" id="GO:0015031">
    <property type="term" value="P:protein transport"/>
    <property type="evidence" value="ECO:0007669"/>
    <property type="project" value="UniProtKB-KW"/>
</dbReference>
<evidence type="ECO:0000256" key="3">
    <source>
        <dbReference type="ARBA" id="ARBA00022448"/>
    </source>
</evidence>
<dbReference type="GO" id="GO:0016020">
    <property type="term" value="C:membrane"/>
    <property type="evidence" value="ECO:0007669"/>
    <property type="project" value="UniProtKB-SubCell"/>
</dbReference>
<evidence type="ECO:0000256" key="2">
    <source>
        <dbReference type="ARBA" id="ARBA00008807"/>
    </source>
</evidence>
<reference evidence="10 11" key="1">
    <citation type="journal article" date="2019" name="Sci. Rep.">
        <title>Colletotrichum shisoi sp. nov., an anthracnose pathogen of Perilla frutescens in Japan: molecular phylogenetic, morphological and genomic evidence.</title>
        <authorList>
            <person name="Gan P."/>
            <person name="Tsushima A."/>
            <person name="Hiroyama R."/>
            <person name="Narusaka M."/>
            <person name="Takano Y."/>
            <person name="Narusaka Y."/>
            <person name="Kawaradani M."/>
            <person name="Damm U."/>
            <person name="Shirasu K."/>
        </authorList>
    </citation>
    <scope>NUCLEOTIDE SEQUENCE [LARGE SCALE GENOMIC DNA]</scope>
    <source>
        <strain evidence="10 11">PG-2018a</strain>
    </source>
</reference>
<evidence type="ECO:0000256" key="7">
    <source>
        <dbReference type="ARBA" id="ARBA00022989"/>
    </source>
</evidence>
<sequence length="138" mass="15721">MRPITKSGSTTLTAGCLRAKWTASRYRFFMLALIASICWYWFPDFIFPALGYFTWVCWIAPQNAVVNQVFGMKSGIGSSKIPALLGGKVVPQTNPQPAYKAEPIWWYWIACEFYPVRLRWYGVLMSFAVSAIFFVPLA</sequence>
<evidence type="ECO:0000256" key="4">
    <source>
        <dbReference type="ARBA" id="ARBA00022692"/>
    </source>
</evidence>
<feature type="transmembrane region" description="Helical" evidence="9">
    <location>
        <begin position="26"/>
        <end position="42"/>
    </location>
</feature>
<dbReference type="Pfam" id="PF03169">
    <property type="entry name" value="OPT"/>
    <property type="match status" value="1"/>
</dbReference>
<dbReference type="EMBL" id="PUHP01002360">
    <property type="protein sequence ID" value="TQN64456.1"/>
    <property type="molecule type" value="Genomic_DNA"/>
</dbReference>
<organism evidence="10 11">
    <name type="scientific">Colletotrichum shisoi</name>
    <dbReference type="NCBI Taxonomy" id="2078593"/>
    <lineage>
        <taxon>Eukaryota</taxon>
        <taxon>Fungi</taxon>
        <taxon>Dikarya</taxon>
        <taxon>Ascomycota</taxon>
        <taxon>Pezizomycotina</taxon>
        <taxon>Sordariomycetes</taxon>
        <taxon>Hypocreomycetidae</taxon>
        <taxon>Glomerellales</taxon>
        <taxon>Glomerellaceae</taxon>
        <taxon>Colletotrichum</taxon>
        <taxon>Colletotrichum destructivum species complex</taxon>
    </lineage>
</organism>
<evidence type="ECO:0000256" key="1">
    <source>
        <dbReference type="ARBA" id="ARBA00004141"/>
    </source>
</evidence>